<evidence type="ECO:0000259" key="1">
    <source>
        <dbReference type="Pfam" id="PF01909"/>
    </source>
</evidence>
<dbReference type="GO" id="GO:0016779">
    <property type="term" value="F:nucleotidyltransferase activity"/>
    <property type="evidence" value="ECO:0007669"/>
    <property type="project" value="InterPro"/>
</dbReference>
<proteinExistence type="predicted"/>
<accession>A0A7M4DQ32</accession>
<name>A0A7M4DQ32_9MICO</name>
<sequence>MLPAEVRRAVDAYLGWADRLLPGRVVGAYVFGSTALGAYRPGRSDIDLLLVLDDEPVTGHDLRRLRALHASQLPRVLAGLARTRHLFATCNTAFVRRADLGLPVTRIEPAASHVGHQFVAGGAFDVNPVMWQVLRSRGIAVRGPAPADLGLDPEPGRLRDWNLANLRGYWAGQADRVEAGRDPLRTAAVEWCVLGPPRLHATISTGAVLSKQEAGAYAVRTFGAEVEPIVTVALATLAGEPLPAAPPRHEWRVRTADFMRRVIEDASGV</sequence>
<dbReference type="AlphaFoldDB" id="A0A7M4DQ32"/>
<dbReference type="SUPFAM" id="SSF81301">
    <property type="entry name" value="Nucleotidyltransferase"/>
    <property type="match status" value="1"/>
</dbReference>
<dbReference type="EMBL" id="CACRYJ010000060">
    <property type="protein sequence ID" value="VZO39576.1"/>
    <property type="molecule type" value="Genomic_DNA"/>
</dbReference>
<reference evidence="2 3" key="1">
    <citation type="submission" date="2019-11" db="EMBL/GenBank/DDBJ databases">
        <authorList>
            <person name="Criscuolo A."/>
        </authorList>
    </citation>
    <scope>NUCLEOTIDE SEQUENCE [LARGE SCALE GENOMIC DNA]</scope>
    <source>
        <strain evidence="2">CIP111667</strain>
    </source>
</reference>
<keyword evidence="3" id="KW-1185">Reference proteome</keyword>
<dbReference type="Gene3D" id="3.30.460.10">
    <property type="entry name" value="Beta Polymerase, domain 2"/>
    <property type="match status" value="1"/>
</dbReference>
<keyword evidence="2" id="KW-0808">Transferase</keyword>
<protein>
    <submittedName>
        <fullName evidence="2">Nucleotidyltransferase domain protein</fullName>
    </submittedName>
</protein>
<dbReference type="Proteomes" id="UP000419743">
    <property type="component" value="Unassembled WGS sequence"/>
</dbReference>
<dbReference type="InterPro" id="IPR002934">
    <property type="entry name" value="Polymerase_NTP_transf_dom"/>
</dbReference>
<dbReference type="RefSeq" id="WP_156742884.1">
    <property type="nucleotide sequence ID" value="NZ_CACRYJ010000060.1"/>
</dbReference>
<feature type="domain" description="Polymerase nucleotidyl transferase" evidence="1">
    <location>
        <begin position="22"/>
        <end position="63"/>
    </location>
</feature>
<dbReference type="InterPro" id="IPR043519">
    <property type="entry name" value="NT_sf"/>
</dbReference>
<evidence type="ECO:0000313" key="3">
    <source>
        <dbReference type="Proteomes" id="UP000419743"/>
    </source>
</evidence>
<comment type="caution">
    <text evidence="2">The sequence shown here is derived from an EMBL/GenBank/DDBJ whole genome shotgun (WGS) entry which is preliminary data.</text>
</comment>
<organism evidence="2 3">
    <name type="scientific">Occultella aeris</name>
    <dbReference type="NCBI Taxonomy" id="2761496"/>
    <lineage>
        <taxon>Bacteria</taxon>
        <taxon>Bacillati</taxon>
        <taxon>Actinomycetota</taxon>
        <taxon>Actinomycetes</taxon>
        <taxon>Micrococcales</taxon>
        <taxon>Ruaniaceae</taxon>
        <taxon>Occultella</taxon>
    </lineage>
</organism>
<gene>
    <name evidence="2" type="ORF">HALOF300_04269</name>
</gene>
<evidence type="ECO:0000313" key="2">
    <source>
        <dbReference type="EMBL" id="VZO39576.1"/>
    </source>
</evidence>
<dbReference type="Pfam" id="PF01909">
    <property type="entry name" value="NTP_transf_2"/>
    <property type="match status" value="1"/>
</dbReference>